<evidence type="ECO:0000259" key="8">
    <source>
        <dbReference type="Pfam" id="PF18962"/>
    </source>
</evidence>
<dbReference type="PANTHER" id="PTHR43399:SF4">
    <property type="entry name" value="CELL WALL-ASSOCIATED PROTEASE"/>
    <property type="match status" value="1"/>
</dbReference>
<dbReference type="RefSeq" id="WP_160844319.1">
    <property type="nucleotide sequence ID" value="NZ_WVHT01000003.1"/>
</dbReference>
<name>A0A7K1Y974_9SPHI</name>
<keyword evidence="10" id="KW-1185">Reference proteome</keyword>
<protein>
    <submittedName>
        <fullName evidence="9">S8 family serine peptidase</fullName>
    </submittedName>
</protein>
<dbReference type="Pfam" id="PF00082">
    <property type="entry name" value="Peptidase_S8"/>
    <property type="match status" value="1"/>
</dbReference>
<feature type="domain" description="Secretion system C-terminal sorting" evidence="8">
    <location>
        <begin position="871"/>
        <end position="947"/>
    </location>
</feature>
<evidence type="ECO:0000259" key="7">
    <source>
        <dbReference type="Pfam" id="PF00082"/>
    </source>
</evidence>
<feature type="signal peptide" evidence="6">
    <location>
        <begin position="1"/>
        <end position="22"/>
    </location>
</feature>
<feature type="active site" description="Charge relay system" evidence="5">
    <location>
        <position position="245"/>
    </location>
</feature>
<dbReference type="PROSITE" id="PS51892">
    <property type="entry name" value="SUBTILASE"/>
    <property type="match status" value="1"/>
</dbReference>
<accession>A0A7K1Y974</accession>
<gene>
    <name evidence="9" type="ORF">GS399_09245</name>
</gene>
<dbReference type="PRINTS" id="PR00723">
    <property type="entry name" value="SUBTILISIN"/>
</dbReference>
<dbReference type="AlphaFoldDB" id="A0A7K1Y974"/>
<dbReference type="InterPro" id="IPR051048">
    <property type="entry name" value="Peptidase_S8/S53_subtilisin"/>
</dbReference>
<dbReference type="Gene3D" id="3.40.50.200">
    <property type="entry name" value="Peptidase S8/S53 domain"/>
    <property type="match status" value="1"/>
</dbReference>
<comment type="caution">
    <text evidence="9">The sequence shown here is derived from an EMBL/GenBank/DDBJ whole genome shotgun (WGS) entry which is preliminary data.</text>
</comment>
<dbReference type="InterPro" id="IPR015500">
    <property type="entry name" value="Peptidase_S8_subtilisin-rel"/>
</dbReference>
<sequence length="949" mass="101968">MKIPLLLLLFSLCFSSSGQVRKQPRTYSLPKNITRTDYLPGVIIVKLKTTSASGAPAIMNDARSLFKLNATNISSADRVFKEQLLQSRDNKVSKRIENDKSGLDRIFELHVADDKLFATINELLSDENVEYAEPSFIYHSKYVPNDNFYTSGSQSYLDQVKAPQAWNLLRNASGVIIAIVDSGTDLTHEDLSANIYLNASDPVNGVDDDGDGYVDNYYGWDFVGSSGNAPAPDNDPSVKSDSTDHGVHVSGLASAVTDNKKGVSAIAFNAAKLMIVKVAADNNGEAIYKGYEGIKYAADHGAQIINCSWGGTGGSSFGQDVVNYALSKGCLIVAAAGNENHTQPDYPAGYPGVIGVSSVLSNDRKSGSSNYGTYVSISAPGNNILNTLYNNRYGSYSGTSMATPMVSSAAALVKAYNPELTMAQVGERLRVTADNIDAQNPNYAGQLGKGRLNVFRALSESPPSVRNQKTSIVDKSSGIYPPGDTLQLFFDLKNFLSPVQNLVVTLASGNEVTVLQNKQTVASLATGEVKSGVGPFVVYVKPGIGDNQEVLFKLNYSSGTYQDFETFTLVVSKDYINYQANQIATTITSNGRIGFSDGDATNGQGFIYKGHSLLYEASLMAATSGSRLSDNARSESGNHDEDFVKISKASPLAGTSAAFAATAEFNDNGSSNPLNVKVRNTHVAYGASPDDKYVIAEYEVFNQGNTDLNGFYLGLFTDWDINTGSDNVTRFDAGNNMAYTLSKVSSEPYAGVKLLSTGFASPVYYPMSYQLSGDLLADDNFTRQEKFQTLSSGIKSTGIGDNITSGLDVMHVTGYGPVGIPANQSVKFAFALIGGDNLNDLQKSAAAAQNRYNTIAPEIPVSPITSLFQNFPNPANTSTTIQFSIPQSGNVSLQLFNTSGQLVKNLIKATLDKGLHLYRLDLTGLSSGVYMYRLNFDKFDEARKLIIVN</sequence>
<feature type="chain" id="PRO_5029846549" evidence="6">
    <location>
        <begin position="23"/>
        <end position="949"/>
    </location>
</feature>
<dbReference type="InterPro" id="IPR000209">
    <property type="entry name" value="Peptidase_S8/S53_dom"/>
</dbReference>
<dbReference type="PANTHER" id="PTHR43399">
    <property type="entry name" value="SUBTILISIN-RELATED"/>
    <property type="match status" value="1"/>
</dbReference>
<dbReference type="InterPro" id="IPR026444">
    <property type="entry name" value="Secre_tail"/>
</dbReference>
<proteinExistence type="inferred from homology"/>
<evidence type="ECO:0000256" key="1">
    <source>
        <dbReference type="ARBA" id="ARBA00011073"/>
    </source>
</evidence>
<evidence type="ECO:0000256" key="4">
    <source>
        <dbReference type="ARBA" id="ARBA00022825"/>
    </source>
</evidence>
<dbReference type="GO" id="GO:0004252">
    <property type="term" value="F:serine-type endopeptidase activity"/>
    <property type="evidence" value="ECO:0007669"/>
    <property type="project" value="UniProtKB-UniRule"/>
</dbReference>
<evidence type="ECO:0000256" key="2">
    <source>
        <dbReference type="ARBA" id="ARBA00022670"/>
    </source>
</evidence>
<evidence type="ECO:0000256" key="6">
    <source>
        <dbReference type="SAM" id="SignalP"/>
    </source>
</evidence>
<dbReference type="EMBL" id="WVHT01000003">
    <property type="protein sequence ID" value="MXV51153.1"/>
    <property type="molecule type" value="Genomic_DNA"/>
</dbReference>
<keyword evidence="2 5" id="KW-0645">Protease</keyword>
<evidence type="ECO:0000313" key="10">
    <source>
        <dbReference type="Proteomes" id="UP000466586"/>
    </source>
</evidence>
<keyword evidence="3 5" id="KW-0378">Hydrolase</keyword>
<dbReference type="NCBIfam" id="TIGR04183">
    <property type="entry name" value="Por_Secre_tail"/>
    <property type="match status" value="1"/>
</dbReference>
<dbReference type="SUPFAM" id="SSF52743">
    <property type="entry name" value="Subtilisin-like"/>
    <property type="match status" value="1"/>
</dbReference>
<dbReference type="GO" id="GO:0006508">
    <property type="term" value="P:proteolysis"/>
    <property type="evidence" value="ECO:0007669"/>
    <property type="project" value="UniProtKB-KW"/>
</dbReference>
<dbReference type="Proteomes" id="UP000466586">
    <property type="component" value="Unassembled WGS sequence"/>
</dbReference>
<keyword evidence="6" id="KW-0732">Signal</keyword>
<evidence type="ECO:0000313" key="9">
    <source>
        <dbReference type="EMBL" id="MXV51153.1"/>
    </source>
</evidence>
<feature type="active site" description="Charge relay system" evidence="5">
    <location>
        <position position="400"/>
    </location>
</feature>
<dbReference type="InterPro" id="IPR036852">
    <property type="entry name" value="Peptidase_S8/S53_dom_sf"/>
</dbReference>
<dbReference type="Pfam" id="PF18962">
    <property type="entry name" value="Por_Secre_tail"/>
    <property type="match status" value="1"/>
</dbReference>
<comment type="similarity">
    <text evidence="1 5">Belongs to the peptidase S8 family.</text>
</comment>
<feature type="domain" description="Peptidase S8/S53" evidence="7">
    <location>
        <begin position="173"/>
        <end position="441"/>
    </location>
</feature>
<keyword evidence="4 5" id="KW-0720">Serine protease</keyword>
<evidence type="ECO:0000256" key="3">
    <source>
        <dbReference type="ARBA" id="ARBA00022801"/>
    </source>
</evidence>
<reference evidence="9 10" key="1">
    <citation type="submission" date="2019-11" db="EMBL/GenBank/DDBJ databases">
        <title>Pedobacter sp. HMF7647 Genome sequencing and assembly.</title>
        <authorList>
            <person name="Kang H."/>
            <person name="Kim H."/>
            <person name="Joh K."/>
        </authorList>
    </citation>
    <scope>NUCLEOTIDE SEQUENCE [LARGE SCALE GENOMIC DNA]</scope>
    <source>
        <strain evidence="9 10">HMF7647</strain>
    </source>
</reference>
<organism evidence="9 10">
    <name type="scientific">Hufsiella arboris</name>
    <dbReference type="NCBI Taxonomy" id="2695275"/>
    <lineage>
        <taxon>Bacteria</taxon>
        <taxon>Pseudomonadati</taxon>
        <taxon>Bacteroidota</taxon>
        <taxon>Sphingobacteriia</taxon>
        <taxon>Sphingobacteriales</taxon>
        <taxon>Sphingobacteriaceae</taxon>
        <taxon>Hufsiella</taxon>
    </lineage>
</organism>
<feature type="active site" description="Charge relay system" evidence="5">
    <location>
        <position position="181"/>
    </location>
</feature>
<evidence type="ECO:0000256" key="5">
    <source>
        <dbReference type="PROSITE-ProRule" id="PRU01240"/>
    </source>
</evidence>